<sequence length="430" mass="46411">MTDPFTPPEQPRLAVIGLGYVGLPLAAEFGRHLDVVGFDVNAARVAELRAGRDSTREVEPAELAAATGLTVTDDPAALADCNTFIVTVPTPVDEYKTPDLTPLIRASETVGPRLAAGDVVIYESTVYPGATEEACIPVLERTSGLTYNQDLFAGYSPERINPGDKEHRFTTITKVTAGSTPAVADYVDGLYASVVTAGTHKASSIAVAEAAKVIENTQRDVNIALVNELAIIFNRLGIDTEEVLKAAGTKWNFLPFRPGLVGGHCIGVDPYYLTHKAQAIGHHPEMVLAGRRINDGMGPYIADRLVKRMVKTGFPVVGSRVLVMGLTFKENCPDLRNTRVVDIIEDLTDYNAQVTVWDPWVDPQEAEHEYGITPETTVPAPGTFDAIVLAVPHREFLEMGPEAIRELGRENAVLFDVKSTLPAGSATLRL</sequence>
<evidence type="ECO:0000256" key="3">
    <source>
        <dbReference type="ARBA" id="ARBA00023027"/>
    </source>
</evidence>
<gene>
    <name evidence="6" type="ORF">SAMN05660831_00246</name>
</gene>
<dbReference type="PANTHER" id="PTHR43491:SF2">
    <property type="entry name" value="UDP-N-ACETYL-D-MANNOSAMINE DEHYDROGENASE"/>
    <property type="match status" value="1"/>
</dbReference>
<dbReference type="RefSeq" id="WP_093426932.1">
    <property type="nucleotide sequence ID" value="NZ_FOMJ01000001.1"/>
</dbReference>
<dbReference type="PIRSF" id="PIRSF500136">
    <property type="entry name" value="UDP_ManNAc_DH"/>
    <property type="match status" value="1"/>
</dbReference>
<dbReference type="Pfam" id="PF03721">
    <property type="entry name" value="UDPG_MGDP_dh_N"/>
    <property type="match status" value="1"/>
</dbReference>
<dbReference type="STRING" id="1123397.SAMN05660831_00246"/>
<evidence type="ECO:0000256" key="2">
    <source>
        <dbReference type="ARBA" id="ARBA00023002"/>
    </source>
</evidence>
<name>A0A1I1NEQ8_9GAMM</name>
<dbReference type="AlphaFoldDB" id="A0A1I1NEQ8"/>
<protein>
    <submittedName>
        <fullName evidence="6">UDP-N-acetyl-D-galactosamine dehydrogenase</fullName>
    </submittedName>
</protein>
<dbReference type="GO" id="GO:0051287">
    <property type="term" value="F:NAD binding"/>
    <property type="evidence" value="ECO:0007669"/>
    <property type="project" value="InterPro"/>
</dbReference>
<dbReference type="Proteomes" id="UP000198611">
    <property type="component" value="Unassembled WGS sequence"/>
</dbReference>
<dbReference type="NCBIfam" id="NF011729">
    <property type="entry name" value="PRK15182.1"/>
    <property type="match status" value="1"/>
</dbReference>
<dbReference type="OrthoDB" id="9803238at2"/>
<dbReference type="InterPro" id="IPR017476">
    <property type="entry name" value="UDP-Glc/GDP-Man"/>
</dbReference>
<organism evidence="6 7">
    <name type="scientific">Thiohalospira halophila DSM 15071</name>
    <dbReference type="NCBI Taxonomy" id="1123397"/>
    <lineage>
        <taxon>Bacteria</taxon>
        <taxon>Pseudomonadati</taxon>
        <taxon>Pseudomonadota</taxon>
        <taxon>Gammaproteobacteria</taxon>
        <taxon>Thiohalospirales</taxon>
        <taxon>Thiohalospiraceae</taxon>
        <taxon>Thiohalospira</taxon>
    </lineage>
</organism>
<keyword evidence="7" id="KW-1185">Reference proteome</keyword>
<dbReference type="SUPFAM" id="SSF52413">
    <property type="entry name" value="UDP-glucose/GDP-mannose dehydrogenase C-terminal domain"/>
    <property type="match status" value="1"/>
</dbReference>
<evidence type="ECO:0000313" key="6">
    <source>
        <dbReference type="EMBL" id="SFC96099.1"/>
    </source>
</evidence>
<dbReference type="InterPro" id="IPR014027">
    <property type="entry name" value="UDP-Glc/GDP-Man_DH_C"/>
</dbReference>
<keyword evidence="3" id="KW-0520">NAD</keyword>
<dbReference type="SMART" id="SM00984">
    <property type="entry name" value="UDPG_MGDP_dh_C"/>
    <property type="match status" value="1"/>
</dbReference>
<evidence type="ECO:0000256" key="4">
    <source>
        <dbReference type="PIRNR" id="PIRNR000124"/>
    </source>
</evidence>
<dbReference type="GO" id="GO:0016616">
    <property type="term" value="F:oxidoreductase activity, acting on the CH-OH group of donors, NAD or NADP as acceptor"/>
    <property type="evidence" value="ECO:0007669"/>
    <property type="project" value="InterPro"/>
</dbReference>
<dbReference type="InterPro" id="IPR008927">
    <property type="entry name" value="6-PGluconate_DH-like_C_sf"/>
</dbReference>
<dbReference type="GO" id="GO:0016628">
    <property type="term" value="F:oxidoreductase activity, acting on the CH-CH group of donors, NAD or NADP as acceptor"/>
    <property type="evidence" value="ECO:0007669"/>
    <property type="project" value="InterPro"/>
</dbReference>
<dbReference type="InterPro" id="IPR036220">
    <property type="entry name" value="UDP-Glc/GDP-Man_DH_C_sf"/>
</dbReference>
<dbReference type="InterPro" id="IPR001732">
    <property type="entry name" value="UDP-Glc/GDP-Man_DH_N"/>
</dbReference>
<dbReference type="SUPFAM" id="SSF48179">
    <property type="entry name" value="6-phosphogluconate dehydrogenase C-terminal domain-like"/>
    <property type="match status" value="1"/>
</dbReference>
<proteinExistence type="inferred from homology"/>
<dbReference type="Pfam" id="PF00984">
    <property type="entry name" value="UDPG_MGDP_dh"/>
    <property type="match status" value="1"/>
</dbReference>
<dbReference type="InterPro" id="IPR028359">
    <property type="entry name" value="UDP_ManNAc/GlcNAc_DH"/>
</dbReference>
<dbReference type="Pfam" id="PF03720">
    <property type="entry name" value="UDPG_MGDP_dh_C"/>
    <property type="match status" value="1"/>
</dbReference>
<feature type="domain" description="UDP-glucose/GDP-mannose dehydrogenase C-terminal" evidence="5">
    <location>
        <begin position="322"/>
        <end position="423"/>
    </location>
</feature>
<dbReference type="EMBL" id="FOMJ01000001">
    <property type="protein sequence ID" value="SFC96099.1"/>
    <property type="molecule type" value="Genomic_DNA"/>
</dbReference>
<reference evidence="6 7" key="1">
    <citation type="submission" date="2016-10" db="EMBL/GenBank/DDBJ databases">
        <authorList>
            <person name="de Groot N.N."/>
        </authorList>
    </citation>
    <scope>NUCLEOTIDE SEQUENCE [LARGE SCALE GENOMIC DNA]</scope>
    <source>
        <strain evidence="6 7">HL3</strain>
    </source>
</reference>
<accession>A0A1I1NEQ8</accession>
<dbReference type="GO" id="GO:0000271">
    <property type="term" value="P:polysaccharide biosynthetic process"/>
    <property type="evidence" value="ECO:0007669"/>
    <property type="project" value="InterPro"/>
</dbReference>
<dbReference type="InterPro" id="IPR036291">
    <property type="entry name" value="NAD(P)-bd_dom_sf"/>
</dbReference>
<dbReference type="InterPro" id="IPR014026">
    <property type="entry name" value="UDP-Glc/GDP-Man_DH_dimer"/>
</dbReference>
<evidence type="ECO:0000313" key="7">
    <source>
        <dbReference type="Proteomes" id="UP000198611"/>
    </source>
</evidence>
<evidence type="ECO:0000259" key="5">
    <source>
        <dbReference type="SMART" id="SM00984"/>
    </source>
</evidence>
<dbReference type="SUPFAM" id="SSF51735">
    <property type="entry name" value="NAD(P)-binding Rossmann-fold domains"/>
    <property type="match status" value="1"/>
</dbReference>
<evidence type="ECO:0000256" key="1">
    <source>
        <dbReference type="ARBA" id="ARBA00006601"/>
    </source>
</evidence>
<comment type="similarity">
    <text evidence="1 4">Belongs to the UDP-glucose/GDP-mannose dehydrogenase family.</text>
</comment>
<dbReference type="PIRSF" id="PIRSF000124">
    <property type="entry name" value="UDPglc_GDPman_dh"/>
    <property type="match status" value="1"/>
</dbReference>
<keyword evidence="2" id="KW-0560">Oxidoreductase</keyword>
<dbReference type="PANTHER" id="PTHR43491">
    <property type="entry name" value="UDP-N-ACETYL-D-MANNOSAMINE DEHYDROGENASE"/>
    <property type="match status" value="1"/>
</dbReference>
<dbReference type="Gene3D" id="3.40.50.720">
    <property type="entry name" value="NAD(P)-binding Rossmann-like Domain"/>
    <property type="match status" value="2"/>
</dbReference>
<dbReference type="NCBIfam" id="TIGR03026">
    <property type="entry name" value="NDP-sugDHase"/>
    <property type="match status" value="1"/>
</dbReference>